<dbReference type="SMART" id="SM00184">
    <property type="entry name" value="RING"/>
    <property type="match status" value="1"/>
</dbReference>
<dbReference type="GO" id="GO:0008270">
    <property type="term" value="F:zinc ion binding"/>
    <property type="evidence" value="ECO:0007669"/>
    <property type="project" value="UniProtKB-KW"/>
</dbReference>
<dbReference type="PANTHER" id="PTHR45969">
    <property type="entry name" value="RING ZINC FINGER PROTEIN-RELATED"/>
    <property type="match status" value="1"/>
</dbReference>
<evidence type="ECO:0000256" key="2">
    <source>
        <dbReference type="ARBA" id="ARBA00022771"/>
    </source>
</evidence>
<dbReference type="SUPFAM" id="SSF57850">
    <property type="entry name" value="RING/U-box"/>
    <property type="match status" value="1"/>
</dbReference>
<proteinExistence type="predicted"/>
<organism evidence="6 7">
    <name type="scientific">Meloidogyne enterolobii</name>
    <name type="common">Root-knot nematode worm</name>
    <name type="synonym">Meloidogyne mayaguensis</name>
    <dbReference type="NCBI Taxonomy" id="390850"/>
    <lineage>
        <taxon>Eukaryota</taxon>
        <taxon>Metazoa</taxon>
        <taxon>Ecdysozoa</taxon>
        <taxon>Nematoda</taxon>
        <taxon>Chromadorea</taxon>
        <taxon>Rhabditida</taxon>
        <taxon>Tylenchina</taxon>
        <taxon>Tylenchomorpha</taxon>
        <taxon>Tylenchoidea</taxon>
        <taxon>Meloidogynidae</taxon>
        <taxon>Meloidogyninae</taxon>
        <taxon>Meloidogyne</taxon>
    </lineage>
</organism>
<protein>
    <recommendedName>
        <fullName evidence="5">RING-type domain-containing protein</fullName>
    </recommendedName>
</protein>
<dbReference type="EMBL" id="CAJEWN010000502">
    <property type="protein sequence ID" value="CAD2184435.1"/>
    <property type="molecule type" value="Genomic_DNA"/>
</dbReference>
<dbReference type="AlphaFoldDB" id="A0A6V7WBD4"/>
<dbReference type="InterPro" id="IPR013083">
    <property type="entry name" value="Znf_RING/FYVE/PHD"/>
</dbReference>
<evidence type="ECO:0000256" key="4">
    <source>
        <dbReference type="PROSITE-ProRule" id="PRU00175"/>
    </source>
</evidence>
<evidence type="ECO:0000256" key="1">
    <source>
        <dbReference type="ARBA" id="ARBA00022723"/>
    </source>
</evidence>
<sequence>MSKYCSICTKALTSNNTYNIPCDHVFHKECITKWISLEESCPICRKKATLNDIKESMIKVGF</sequence>
<dbReference type="PROSITE" id="PS50089">
    <property type="entry name" value="ZF_RING_2"/>
    <property type="match status" value="1"/>
</dbReference>
<dbReference type="Proteomes" id="UP000580250">
    <property type="component" value="Unassembled WGS sequence"/>
</dbReference>
<keyword evidence="1" id="KW-0479">Metal-binding</keyword>
<feature type="domain" description="RING-type" evidence="5">
    <location>
        <begin position="5"/>
        <end position="45"/>
    </location>
</feature>
<evidence type="ECO:0000259" key="5">
    <source>
        <dbReference type="PROSITE" id="PS50089"/>
    </source>
</evidence>
<dbReference type="GO" id="GO:0016567">
    <property type="term" value="P:protein ubiquitination"/>
    <property type="evidence" value="ECO:0007669"/>
    <property type="project" value="TreeGrafter"/>
</dbReference>
<evidence type="ECO:0000313" key="6">
    <source>
        <dbReference type="EMBL" id="CAD2184435.1"/>
    </source>
</evidence>
<dbReference type="InterPro" id="IPR001841">
    <property type="entry name" value="Znf_RING"/>
</dbReference>
<name>A0A6V7WBD4_MELEN</name>
<comment type="caution">
    <text evidence="6">The sequence shown here is derived from an EMBL/GenBank/DDBJ whole genome shotgun (WGS) entry which is preliminary data.</text>
</comment>
<dbReference type="Gene3D" id="3.30.40.10">
    <property type="entry name" value="Zinc/RING finger domain, C3HC4 (zinc finger)"/>
    <property type="match status" value="1"/>
</dbReference>
<dbReference type="GO" id="GO:0061630">
    <property type="term" value="F:ubiquitin protein ligase activity"/>
    <property type="evidence" value="ECO:0007669"/>
    <property type="project" value="TreeGrafter"/>
</dbReference>
<reference evidence="6 7" key="1">
    <citation type="submission" date="2020-08" db="EMBL/GenBank/DDBJ databases">
        <authorList>
            <person name="Koutsovoulos G."/>
            <person name="Danchin GJ E."/>
        </authorList>
    </citation>
    <scope>NUCLEOTIDE SEQUENCE [LARGE SCALE GENOMIC DNA]</scope>
</reference>
<dbReference type="OrthoDB" id="9984778at2759"/>
<dbReference type="Pfam" id="PF13639">
    <property type="entry name" value="zf-RING_2"/>
    <property type="match status" value="1"/>
</dbReference>
<evidence type="ECO:0000256" key="3">
    <source>
        <dbReference type="ARBA" id="ARBA00022833"/>
    </source>
</evidence>
<keyword evidence="2 4" id="KW-0863">Zinc-finger</keyword>
<keyword evidence="3" id="KW-0862">Zinc</keyword>
<dbReference type="PANTHER" id="PTHR45969:SF69">
    <property type="entry name" value="FINGER DOMAIN PROTEIN, PUTATIVE (AFU_ORTHOLOGUE AFUA_3G12190)-RELATED"/>
    <property type="match status" value="1"/>
</dbReference>
<evidence type="ECO:0000313" key="7">
    <source>
        <dbReference type="Proteomes" id="UP000580250"/>
    </source>
</evidence>
<gene>
    <name evidence="6" type="ORF">MENT_LOCUS36789</name>
</gene>
<accession>A0A6V7WBD4</accession>